<dbReference type="NCBIfam" id="NF011202">
    <property type="entry name" value="PRK14608.1"/>
    <property type="match status" value="1"/>
</dbReference>
<reference evidence="13" key="1">
    <citation type="submission" date="2009-12" db="EMBL/GenBank/DDBJ databases">
        <title>Sequence of Clostridiales genomosp. BVAB3 str. UPII9-5.</title>
        <authorList>
            <person name="Madupu R."/>
            <person name="Durkin A.S."/>
            <person name="Torralba M."/>
            <person name="Methe B."/>
            <person name="Sutton G.G."/>
            <person name="Strausberg R.L."/>
            <person name="Nelson K.E."/>
        </authorList>
    </citation>
    <scope>NUCLEOTIDE SEQUENCE [LARGE SCALE GENOMIC DNA]</scope>
    <source>
        <strain evidence="13">W1219</strain>
    </source>
</reference>
<evidence type="ECO:0000313" key="12">
    <source>
        <dbReference type="EMBL" id="EFC06433.1"/>
    </source>
</evidence>
<dbReference type="InterPro" id="IPR014721">
    <property type="entry name" value="Ribsml_uS5_D2-typ_fold_subgr"/>
</dbReference>
<feature type="binding site" evidence="9">
    <location>
        <begin position="90"/>
        <end position="100"/>
    </location>
    <ligand>
        <name>ATP</name>
        <dbReference type="ChEBI" id="CHEBI:30616"/>
    </ligand>
</feature>
<dbReference type="Pfam" id="PF00288">
    <property type="entry name" value="GHMP_kinases_N"/>
    <property type="match status" value="1"/>
</dbReference>
<dbReference type="NCBIfam" id="TIGR00154">
    <property type="entry name" value="ispE"/>
    <property type="match status" value="1"/>
</dbReference>
<dbReference type="GO" id="GO:0016114">
    <property type="term" value="P:terpenoid biosynthetic process"/>
    <property type="evidence" value="ECO:0007669"/>
    <property type="project" value="UniProtKB-UniRule"/>
</dbReference>
<dbReference type="GO" id="GO:0050515">
    <property type="term" value="F:4-(cytidine 5'-diphospho)-2-C-methyl-D-erythritol kinase activity"/>
    <property type="evidence" value="ECO:0007669"/>
    <property type="project" value="UniProtKB-UniRule"/>
</dbReference>
<keyword evidence="4 9" id="KW-0808">Transferase</keyword>
<dbReference type="HAMAP" id="MF_00061">
    <property type="entry name" value="IspE"/>
    <property type="match status" value="1"/>
</dbReference>
<dbReference type="Gene3D" id="3.30.230.10">
    <property type="match status" value="1"/>
</dbReference>
<dbReference type="eggNOG" id="COG1947">
    <property type="taxonomic scope" value="Bacteria"/>
</dbReference>
<evidence type="ECO:0000256" key="3">
    <source>
        <dbReference type="ARBA" id="ARBA00017473"/>
    </source>
</evidence>
<dbReference type="RefSeq" id="WP_006626778.1">
    <property type="nucleotide sequence ID" value="NZ_ADFR01000002.1"/>
</dbReference>
<dbReference type="SUPFAM" id="SSF55060">
    <property type="entry name" value="GHMP Kinase, C-terminal domain"/>
    <property type="match status" value="1"/>
</dbReference>
<dbReference type="InterPro" id="IPR013750">
    <property type="entry name" value="GHMP_kinase_C_dom"/>
</dbReference>
<dbReference type="PANTHER" id="PTHR43527:SF2">
    <property type="entry name" value="4-DIPHOSPHOCYTIDYL-2-C-METHYL-D-ERYTHRITOL KINASE, CHLOROPLASTIC"/>
    <property type="match status" value="1"/>
</dbReference>
<dbReference type="Proteomes" id="UP000005017">
    <property type="component" value="Unassembled WGS sequence"/>
</dbReference>
<feature type="domain" description="GHMP kinase N-terminal" evidence="10">
    <location>
        <begin position="62"/>
        <end position="139"/>
    </location>
</feature>
<keyword evidence="13" id="KW-1185">Reference proteome</keyword>
<evidence type="ECO:0000256" key="8">
    <source>
        <dbReference type="ARBA" id="ARBA00032554"/>
    </source>
</evidence>
<keyword evidence="9" id="KW-0414">Isoprene biosynthesis</keyword>
<comment type="caution">
    <text evidence="12">The sequence shown here is derived from an EMBL/GenBank/DDBJ whole genome shotgun (WGS) entry which is preliminary data.</text>
</comment>
<feature type="active site" evidence="9">
    <location>
        <position position="132"/>
    </location>
</feature>
<dbReference type="EC" id="2.7.1.148" evidence="2 9"/>
<dbReference type="InterPro" id="IPR006204">
    <property type="entry name" value="GHMP_kinase_N_dom"/>
</dbReference>
<evidence type="ECO:0000313" key="13">
    <source>
        <dbReference type="Proteomes" id="UP000005017"/>
    </source>
</evidence>
<dbReference type="UniPathway" id="UPA00056">
    <property type="reaction ID" value="UER00094"/>
</dbReference>
<comment type="similarity">
    <text evidence="1 9">Belongs to the GHMP kinase family. IspE subfamily.</text>
</comment>
<dbReference type="GO" id="GO:0005524">
    <property type="term" value="F:ATP binding"/>
    <property type="evidence" value="ECO:0007669"/>
    <property type="project" value="UniProtKB-UniRule"/>
</dbReference>
<evidence type="ECO:0000256" key="9">
    <source>
        <dbReference type="HAMAP-Rule" id="MF_00061"/>
    </source>
</evidence>
<comment type="function">
    <text evidence="9">Catalyzes the phosphorylation of the position 2 hydroxy group of 4-diphosphocytidyl-2C-methyl-D-erythritol.</text>
</comment>
<name>D2MN07_9FIRM</name>
<dbReference type="GO" id="GO:0019288">
    <property type="term" value="P:isopentenyl diphosphate biosynthetic process, methylerythritol 4-phosphate pathway"/>
    <property type="evidence" value="ECO:0007669"/>
    <property type="project" value="UniProtKB-UniRule"/>
</dbReference>
<gene>
    <name evidence="9 12" type="primary">ispE</name>
    <name evidence="12" type="ORF">HMPREF9013_1143</name>
</gene>
<feature type="domain" description="GHMP kinase C-terminal" evidence="11">
    <location>
        <begin position="194"/>
        <end position="269"/>
    </location>
</feature>
<comment type="catalytic activity">
    <reaction evidence="9">
        <text>4-CDP-2-C-methyl-D-erythritol + ATP = 4-CDP-2-C-methyl-D-erythritol 2-phosphate + ADP + H(+)</text>
        <dbReference type="Rhea" id="RHEA:18437"/>
        <dbReference type="ChEBI" id="CHEBI:15378"/>
        <dbReference type="ChEBI" id="CHEBI:30616"/>
        <dbReference type="ChEBI" id="CHEBI:57823"/>
        <dbReference type="ChEBI" id="CHEBI:57919"/>
        <dbReference type="ChEBI" id="CHEBI:456216"/>
        <dbReference type="EC" id="2.7.1.148"/>
    </reaction>
</comment>
<sequence>MKDRAYAKINLALEVGPARMDGYHDLKMVMVPIDFYDRVEVVESDEDALICDRGYIPLNQKNTMYQALTILRKRYHFQNKFLIQLQKQIPVRAGLAGGSADAAAVIRILNRMMKLHMSQEEMIDVGLLVGADVPFCLFNKPCIVEGKGEVLVPIDIHTNFEILLVKPKAGISTKEAFSSIQEEDKVPLDISKLVQALRNDDYDTLVHHLGNHLEPVAIRLVPKIQEVKEAILKLGFDAALMSGSGSTVFGITKSQELVQTAFEEFKKKGYFVRRTHIWKR</sequence>
<dbReference type="OrthoDB" id="9809438at2"/>
<dbReference type="InterPro" id="IPR004424">
    <property type="entry name" value="IspE"/>
</dbReference>
<evidence type="ECO:0000256" key="4">
    <source>
        <dbReference type="ARBA" id="ARBA00022679"/>
    </source>
</evidence>
<dbReference type="PIRSF" id="PIRSF010376">
    <property type="entry name" value="IspE"/>
    <property type="match status" value="1"/>
</dbReference>
<keyword evidence="5 9" id="KW-0547">Nucleotide-binding</keyword>
<dbReference type="SUPFAM" id="SSF54211">
    <property type="entry name" value="Ribosomal protein S5 domain 2-like"/>
    <property type="match status" value="1"/>
</dbReference>
<keyword evidence="6 9" id="KW-0418">Kinase</keyword>
<keyword evidence="7 9" id="KW-0067">ATP-binding</keyword>
<evidence type="ECO:0000259" key="11">
    <source>
        <dbReference type="Pfam" id="PF08544"/>
    </source>
</evidence>
<evidence type="ECO:0000256" key="1">
    <source>
        <dbReference type="ARBA" id="ARBA00009684"/>
    </source>
</evidence>
<comment type="pathway">
    <text evidence="9">Isoprenoid biosynthesis; isopentenyl diphosphate biosynthesis via DXP pathway; isopentenyl diphosphate from 1-deoxy-D-xylulose 5-phosphate: step 3/6.</text>
</comment>
<evidence type="ECO:0000256" key="7">
    <source>
        <dbReference type="ARBA" id="ARBA00022840"/>
    </source>
</evidence>
<evidence type="ECO:0000256" key="5">
    <source>
        <dbReference type="ARBA" id="ARBA00022741"/>
    </source>
</evidence>
<protein>
    <recommendedName>
        <fullName evidence="3 9">4-diphosphocytidyl-2-C-methyl-D-erythritol kinase</fullName>
        <shortName evidence="9">CMK</shortName>
        <ecNumber evidence="2 9">2.7.1.148</ecNumber>
    </recommendedName>
    <alternativeName>
        <fullName evidence="8 9">4-(cytidine-5'-diphospho)-2-C-methyl-D-erythritol kinase</fullName>
    </alternativeName>
</protein>
<evidence type="ECO:0000259" key="10">
    <source>
        <dbReference type="Pfam" id="PF00288"/>
    </source>
</evidence>
<dbReference type="AlphaFoldDB" id="D2MN07"/>
<organism evidence="12 13">
    <name type="scientific">Bulleidia extructa W1219</name>
    <dbReference type="NCBI Taxonomy" id="679192"/>
    <lineage>
        <taxon>Bacteria</taxon>
        <taxon>Bacillati</taxon>
        <taxon>Bacillota</taxon>
        <taxon>Erysipelotrichia</taxon>
        <taxon>Erysipelotrichales</taxon>
        <taxon>Erysipelotrichaceae</taxon>
        <taxon>Bulleidia</taxon>
    </lineage>
</organism>
<dbReference type="STRING" id="679192.HMPREF9013_1143"/>
<evidence type="ECO:0000256" key="2">
    <source>
        <dbReference type="ARBA" id="ARBA00012052"/>
    </source>
</evidence>
<feature type="active site" evidence="9">
    <location>
        <position position="8"/>
    </location>
</feature>
<dbReference type="EMBL" id="ADFR01000002">
    <property type="protein sequence ID" value="EFC06433.1"/>
    <property type="molecule type" value="Genomic_DNA"/>
</dbReference>
<dbReference type="Gene3D" id="3.30.70.890">
    <property type="entry name" value="GHMP kinase, C-terminal domain"/>
    <property type="match status" value="1"/>
</dbReference>
<dbReference type="InterPro" id="IPR020568">
    <property type="entry name" value="Ribosomal_Su5_D2-typ_SF"/>
</dbReference>
<dbReference type="InterPro" id="IPR036554">
    <property type="entry name" value="GHMP_kinase_C_sf"/>
</dbReference>
<accession>D2MN07</accession>
<dbReference type="PANTHER" id="PTHR43527">
    <property type="entry name" value="4-DIPHOSPHOCYTIDYL-2-C-METHYL-D-ERYTHRITOL KINASE, CHLOROPLASTIC"/>
    <property type="match status" value="1"/>
</dbReference>
<dbReference type="Pfam" id="PF08544">
    <property type="entry name" value="GHMP_kinases_C"/>
    <property type="match status" value="1"/>
</dbReference>
<evidence type="ECO:0000256" key="6">
    <source>
        <dbReference type="ARBA" id="ARBA00022777"/>
    </source>
</evidence>
<proteinExistence type="inferred from homology"/>